<proteinExistence type="predicted"/>
<protein>
    <submittedName>
        <fullName evidence="2">Type II secretory pathway pseudopilin PulG</fullName>
    </submittedName>
</protein>
<feature type="transmembrane region" description="Helical" evidence="1">
    <location>
        <begin position="12"/>
        <end position="33"/>
    </location>
</feature>
<reference evidence="2 3" key="1">
    <citation type="submission" date="2020-08" db="EMBL/GenBank/DDBJ databases">
        <title>Genomic Encyclopedia of Type Strains, Phase IV (KMG-IV): sequencing the most valuable type-strain genomes for metagenomic binning, comparative biology and taxonomic classification.</title>
        <authorList>
            <person name="Goeker M."/>
        </authorList>
    </citation>
    <scope>NUCLEOTIDE SEQUENCE [LARGE SCALE GENOMIC DNA]</scope>
    <source>
        <strain evidence="2 3">DSM 23562</strain>
    </source>
</reference>
<dbReference type="AlphaFoldDB" id="A0A7W9SVS7"/>
<evidence type="ECO:0000313" key="3">
    <source>
        <dbReference type="Proteomes" id="UP000520814"/>
    </source>
</evidence>
<evidence type="ECO:0000256" key="1">
    <source>
        <dbReference type="SAM" id="Phobius"/>
    </source>
</evidence>
<keyword evidence="1" id="KW-0812">Transmembrane</keyword>
<dbReference type="EMBL" id="JACHGW010000005">
    <property type="protein sequence ID" value="MBB6053079.1"/>
    <property type="molecule type" value="Genomic_DNA"/>
</dbReference>
<accession>A0A7W9SVS7</accession>
<gene>
    <name evidence="2" type="ORF">HNQ39_004911</name>
</gene>
<name>A0A7W9SVS7_ARMRO</name>
<keyword evidence="1" id="KW-0472">Membrane</keyword>
<keyword evidence="1" id="KW-1133">Transmembrane helix</keyword>
<organism evidence="2 3">
    <name type="scientific">Armatimonas rosea</name>
    <dbReference type="NCBI Taxonomy" id="685828"/>
    <lineage>
        <taxon>Bacteria</taxon>
        <taxon>Bacillati</taxon>
        <taxon>Armatimonadota</taxon>
        <taxon>Armatimonadia</taxon>
        <taxon>Armatimonadales</taxon>
        <taxon>Armatimonadaceae</taxon>
        <taxon>Armatimonas</taxon>
    </lineage>
</organism>
<sequence>MTRRGHSMLEVLVAAVLGAIVIVGALLIFTGGIRLSLGLQAGSHALQNGSSSIDRMRQGLEEATAVQLPDDDAPLTPWSSALLGSQSHYQVQQGNTTLNTGLYVSLTTPQSLSFRTSATQLSTADIANRRSVTRGALLYRGDSQGTPAPSNGTFLWQWGYENGVVTSKTVLYRKLASTWDAVAFRRGSQSGQVLRYRLLLVDKDSYQQDRSALGANHESALETSDYAISLLNYAGEGVPSAALPTATGGHP</sequence>
<dbReference type="RefSeq" id="WP_184203017.1">
    <property type="nucleotide sequence ID" value="NZ_JACHGW010000005.1"/>
</dbReference>
<dbReference type="Proteomes" id="UP000520814">
    <property type="component" value="Unassembled WGS sequence"/>
</dbReference>
<comment type="caution">
    <text evidence="2">The sequence shown here is derived from an EMBL/GenBank/DDBJ whole genome shotgun (WGS) entry which is preliminary data.</text>
</comment>
<keyword evidence="3" id="KW-1185">Reference proteome</keyword>
<evidence type="ECO:0000313" key="2">
    <source>
        <dbReference type="EMBL" id="MBB6053079.1"/>
    </source>
</evidence>